<protein>
    <submittedName>
        <fullName evidence="3">Unannotated protein</fullName>
    </submittedName>
</protein>
<organism evidence="3">
    <name type="scientific">freshwater metagenome</name>
    <dbReference type="NCBI Taxonomy" id="449393"/>
    <lineage>
        <taxon>unclassified sequences</taxon>
        <taxon>metagenomes</taxon>
        <taxon>ecological metagenomes</taxon>
    </lineage>
</organism>
<dbReference type="GO" id="GO:0004300">
    <property type="term" value="F:enoyl-CoA hydratase activity"/>
    <property type="evidence" value="ECO:0007669"/>
    <property type="project" value="TreeGrafter"/>
</dbReference>
<evidence type="ECO:0000259" key="1">
    <source>
        <dbReference type="Pfam" id="PF01575"/>
    </source>
</evidence>
<dbReference type="PANTHER" id="PTHR13078">
    <property type="entry name" value="PEROXISOMAL MULTIFUNCTIONAL ENZYME TYPE 2-RELATED"/>
    <property type="match status" value="1"/>
</dbReference>
<name>A0A6J7JD54_9ZZZZ</name>
<sequence length="290" mass="31237">MDPRKPFTAELAQSLVGASLPTSHRRWDADDVILYHLGVGAGAALPEGDLRYVYERDLVVLPSFATAVVHPTGTASDRIPGLTLDRSMTVHGEQEVILHQPIPLEADTETTGKVIEICEMGRHALIRTETQTRDADGVLLFTTRFGIVLREAGGFGVARTSAVADDAPAEPADVVVRVPTSPRQAAIYRLCGDRNPLHIDPQHARAVGFDLPILHGLSTFGAIVRCAIDEAAGGRPQDVAAIGARFGSPVIPGDELDVELWQRGEHVHIRARVPGAERAVLTHAHLQLRS</sequence>
<dbReference type="Pfam" id="PF01575">
    <property type="entry name" value="MaoC_dehydratas"/>
    <property type="match status" value="1"/>
</dbReference>
<dbReference type="GO" id="GO:0003857">
    <property type="term" value="F:(3S)-3-hydroxyacyl-CoA dehydrogenase (NAD+) activity"/>
    <property type="evidence" value="ECO:0007669"/>
    <property type="project" value="TreeGrafter"/>
</dbReference>
<dbReference type="GO" id="GO:0044594">
    <property type="term" value="F:17-beta-hydroxysteroid dehydrogenase (NAD+) activity"/>
    <property type="evidence" value="ECO:0007669"/>
    <property type="project" value="TreeGrafter"/>
</dbReference>
<dbReference type="EMBL" id="CAFBMX010000010">
    <property type="protein sequence ID" value="CAB4941245.1"/>
    <property type="molecule type" value="Genomic_DNA"/>
</dbReference>
<gene>
    <name evidence="3" type="ORF">UFOPK3674_01845</name>
</gene>
<dbReference type="SUPFAM" id="SSF54637">
    <property type="entry name" value="Thioesterase/thiol ester dehydrase-isomerase"/>
    <property type="match status" value="2"/>
</dbReference>
<proteinExistence type="predicted"/>
<dbReference type="AlphaFoldDB" id="A0A6J7JD54"/>
<dbReference type="Pfam" id="PF22622">
    <property type="entry name" value="MFE-2_hydrat-2_N"/>
    <property type="match status" value="1"/>
</dbReference>
<dbReference type="InterPro" id="IPR002539">
    <property type="entry name" value="MaoC-like_dom"/>
</dbReference>
<dbReference type="InterPro" id="IPR054357">
    <property type="entry name" value="MFE-2_N"/>
</dbReference>
<reference evidence="3" key="1">
    <citation type="submission" date="2020-05" db="EMBL/GenBank/DDBJ databases">
        <authorList>
            <person name="Chiriac C."/>
            <person name="Salcher M."/>
            <person name="Ghai R."/>
            <person name="Kavagutti S V."/>
        </authorList>
    </citation>
    <scope>NUCLEOTIDE SEQUENCE</scope>
</reference>
<dbReference type="GO" id="GO:0006635">
    <property type="term" value="P:fatty acid beta-oxidation"/>
    <property type="evidence" value="ECO:0007669"/>
    <property type="project" value="TreeGrafter"/>
</dbReference>
<evidence type="ECO:0000259" key="2">
    <source>
        <dbReference type="Pfam" id="PF22622"/>
    </source>
</evidence>
<accession>A0A6J7JD54</accession>
<feature type="domain" description="Peroxisomal multifunctional enzyme type 2-like N-terminal" evidence="2">
    <location>
        <begin position="28"/>
        <end position="150"/>
    </location>
</feature>
<dbReference type="PANTHER" id="PTHR13078:SF56">
    <property type="entry name" value="PEROXISOMAL MULTIFUNCTIONAL ENZYME TYPE 2"/>
    <property type="match status" value="1"/>
</dbReference>
<feature type="domain" description="MaoC-like" evidence="1">
    <location>
        <begin position="167"/>
        <end position="266"/>
    </location>
</feature>
<dbReference type="Gene3D" id="3.10.129.10">
    <property type="entry name" value="Hotdog Thioesterase"/>
    <property type="match status" value="1"/>
</dbReference>
<evidence type="ECO:0000313" key="3">
    <source>
        <dbReference type="EMBL" id="CAB4941245.1"/>
    </source>
</evidence>
<dbReference type="InterPro" id="IPR029069">
    <property type="entry name" value="HotDog_dom_sf"/>
</dbReference>